<keyword evidence="2" id="KW-1185">Reference proteome</keyword>
<sequence>MPKSLIFKLCLFLAFFTVSFTYAQQEAKDYDGIVAQVRSNFNQHQPEKIYALTSAVFQKKMTGKQFALGMNKFHAKTGDWISNTFKEKNEKGLDYLAVFENSQQVFSIRLNEQGKIDRLNFAAVPIVISNKTEKVASNNPLKDSLDLMVERAVRPYIQKGNTCGLVLAVINKGHVRKYSYGSVNKTVKQLPDAAQTIFEIGSVTKTFNTLVLAQEVVAGKMKLNDPINLYLPDSIPALKFRDQPITLQHLANHTSGFPRLPANIFNAKVDPKDPYKHYTPDSLYSFLMHYQPSVMPGSVFSYSNYGAGVLGTILERRLNRSFEELIQSRICKPLGMNHTNVALDGAAQQNFAQGYNETGEATGPWDLASLKGSGALRSTLNDMVIYARAQVEMKGALGKAIALSHQPTFISATQSMGLGWRISRNSGHNYLHHSGGTGGFRSFVGFDPERQTAIVILSNAAEDVTALGERFLK</sequence>
<evidence type="ECO:0000313" key="1">
    <source>
        <dbReference type="EMBL" id="MDR6785351.1"/>
    </source>
</evidence>
<proteinExistence type="predicted"/>
<dbReference type="EMBL" id="JAVDTF010000004">
    <property type="protein sequence ID" value="MDR6785351.1"/>
    <property type="molecule type" value="Genomic_DNA"/>
</dbReference>
<reference evidence="1" key="1">
    <citation type="submission" date="2023-07" db="EMBL/GenBank/DDBJ databases">
        <title>Sorghum-associated microbial communities from plants grown in Nebraska, USA.</title>
        <authorList>
            <person name="Schachtman D."/>
        </authorList>
    </citation>
    <scope>NUCLEOTIDE SEQUENCE</scope>
    <source>
        <strain evidence="1">2697</strain>
    </source>
</reference>
<name>A0ACC6L1K3_9SPHI</name>
<comment type="caution">
    <text evidence="1">The sequence shown here is derived from an EMBL/GenBank/DDBJ whole genome shotgun (WGS) entry which is preliminary data.</text>
</comment>
<dbReference type="Proteomes" id="UP001246858">
    <property type="component" value="Unassembled WGS sequence"/>
</dbReference>
<organism evidence="1 2">
    <name type="scientific">Pedobacter africanus</name>
    <dbReference type="NCBI Taxonomy" id="151894"/>
    <lineage>
        <taxon>Bacteria</taxon>
        <taxon>Pseudomonadati</taxon>
        <taxon>Bacteroidota</taxon>
        <taxon>Sphingobacteriia</taxon>
        <taxon>Sphingobacteriales</taxon>
        <taxon>Sphingobacteriaceae</taxon>
        <taxon>Pedobacter</taxon>
    </lineage>
</organism>
<gene>
    <name evidence="1" type="ORF">J2X78_003936</name>
</gene>
<accession>A0ACC6L1K3</accession>
<evidence type="ECO:0000313" key="2">
    <source>
        <dbReference type="Proteomes" id="UP001246858"/>
    </source>
</evidence>
<protein>
    <submittedName>
        <fullName evidence="1">CubicO group peptidase (Beta-lactamase class C family)</fullName>
    </submittedName>
</protein>